<dbReference type="SMART" id="SM00823">
    <property type="entry name" value="PKS_PP"/>
    <property type="match status" value="2"/>
</dbReference>
<dbReference type="PANTHER" id="PTHR45527:SF1">
    <property type="entry name" value="FATTY ACID SYNTHASE"/>
    <property type="match status" value="1"/>
</dbReference>
<dbReference type="RefSeq" id="WP_367855436.1">
    <property type="nucleotide sequence ID" value="NZ_JBFOHK010000005.1"/>
</dbReference>
<proteinExistence type="predicted"/>
<evidence type="ECO:0000256" key="2">
    <source>
        <dbReference type="ARBA" id="ARBA00022553"/>
    </source>
</evidence>
<dbReference type="CDD" id="cd05930">
    <property type="entry name" value="A_NRPS"/>
    <property type="match status" value="1"/>
</dbReference>
<dbReference type="Gene3D" id="3.30.300.30">
    <property type="match status" value="2"/>
</dbReference>
<reference evidence="4 5" key="1">
    <citation type="submission" date="2024-06" db="EMBL/GenBank/DDBJ databases">
        <authorList>
            <person name="Woo H."/>
        </authorList>
    </citation>
    <scope>NUCLEOTIDE SEQUENCE [LARGE SCALE GENOMIC DNA]</scope>
    <source>
        <strain evidence="4 5">Si-c</strain>
    </source>
</reference>
<name>A0ABV3QJC0_9GAMM</name>
<dbReference type="InterPro" id="IPR025110">
    <property type="entry name" value="AMP-bd_C"/>
</dbReference>
<dbReference type="Pfam" id="PF00668">
    <property type="entry name" value="Condensation"/>
    <property type="match status" value="1"/>
</dbReference>
<protein>
    <submittedName>
        <fullName evidence="4">Amino acid adenylation domain-containing protein</fullName>
    </submittedName>
</protein>
<evidence type="ECO:0000259" key="3">
    <source>
        <dbReference type="PROSITE" id="PS50075"/>
    </source>
</evidence>
<dbReference type="InterPro" id="IPR023213">
    <property type="entry name" value="CAT-like_dom_sf"/>
</dbReference>
<dbReference type="Gene3D" id="3.30.559.10">
    <property type="entry name" value="Chloramphenicol acetyltransferase-like domain"/>
    <property type="match status" value="1"/>
</dbReference>
<comment type="caution">
    <text evidence="4">The sequence shown here is derived from an EMBL/GenBank/DDBJ whole genome shotgun (WGS) entry which is preliminary data.</text>
</comment>
<dbReference type="InterPro" id="IPR042099">
    <property type="entry name" value="ANL_N_sf"/>
</dbReference>
<dbReference type="InterPro" id="IPR036736">
    <property type="entry name" value="ACP-like_sf"/>
</dbReference>
<dbReference type="InterPro" id="IPR045851">
    <property type="entry name" value="AMP-bd_C_sf"/>
</dbReference>
<gene>
    <name evidence="4" type="ORF">ABQJ54_16595</name>
</gene>
<dbReference type="Pfam" id="PF00501">
    <property type="entry name" value="AMP-binding"/>
    <property type="match status" value="2"/>
</dbReference>
<dbReference type="InterPro" id="IPR020845">
    <property type="entry name" value="AMP-binding_CS"/>
</dbReference>
<dbReference type="InterPro" id="IPR001242">
    <property type="entry name" value="Condensation_dom"/>
</dbReference>
<feature type="domain" description="Carrier" evidence="3">
    <location>
        <begin position="519"/>
        <end position="594"/>
    </location>
</feature>
<dbReference type="Gene3D" id="3.30.559.30">
    <property type="entry name" value="Nonribosomal peptide synthetase, condensation domain"/>
    <property type="match status" value="1"/>
</dbReference>
<evidence type="ECO:0000256" key="1">
    <source>
        <dbReference type="ARBA" id="ARBA00022450"/>
    </source>
</evidence>
<dbReference type="InterPro" id="IPR000873">
    <property type="entry name" value="AMP-dep_synth/lig_dom"/>
</dbReference>
<dbReference type="NCBIfam" id="TIGR01733">
    <property type="entry name" value="AA-adenyl-dom"/>
    <property type="match status" value="2"/>
</dbReference>
<keyword evidence="5" id="KW-1185">Reference proteome</keyword>
<dbReference type="SUPFAM" id="SSF52777">
    <property type="entry name" value="CoA-dependent acyltransferases"/>
    <property type="match status" value="2"/>
</dbReference>
<dbReference type="PANTHER" id="PTHR45527">
    <property type="entry name" value="NONRIBOSOMAL PEPTIDE SYNTHETASE"/>
    <property type="match status" value="1"/>
</dbReference>
<dbReference type="Pfam" id="PF13193">
    <property type="entry name" value="AMP-binding_C"/>
    <property type="match status" value="2"/>
</dbReference>
<dbReference type="Proteomes" id="UP001556220">
    <property type="component" value="Unassembled WGS sequence"/>
</dbReference>
<dbReference type="PROSITE" id="PS50075">
    <property type="entry name" value="CARRIER"/>
    <property type="match status" value="2"/>
</dbReference>
<keyword evidence="1" id="KW-0596">Phosphopantetheine</keyword>
<sequence length="1684" mass="181957">MDADGLTLGFLYQAHVVPGHVALADDTYALKYAELRSRVLTLAGQLVAAGVVPGDVVAVACDRSVESVVSIIAVYAAGAAYLPLDLSYPPVRLAQMLEDARPRLAVIVPGAPSEVLRSLDLAVVESTMTGPAEALAEPVVADADLPAYVLFTSGSTGRPKGAVLSRRALQHLVAWHLHHPRLGQPVRMLQFFTLGFDPSVRDIFATFATEGTLLLAAEPQRRDPFRLLEMLREQRVERTALPYVALRAMAQAYVDGGVLPESLREVVTGGEALAITPAIRQLFAALPGAALYNEYGPTESCVFVTSNPLDGDPMLWPELPDIGRPLSHVRLHVADEHLQLVADGIEGELLIGGETLADGYINRPELNAEHFVRIRGIDGVEERVYRSGDRVRQETDGRIVFLGRLDEQVKVAGYRIELGEVEAALASHPAVRDVAVVAPSGPTGRRLVAHVLLTRDAPPAADLRGEFDRHLAARLPAYACPQGIIFRDGLPLTPNGKIDRRQLEAESATAAEVGVVPMPFGAAPEDRVVALWRELLAAPDLGVDDNVFDRGADSLLVMVFITRWRALAGSALSAAAVYAYPTSRQQAQLSLSVSSSPTTPAASVEGMTADADLERTGLPLDVPLSDGQMEKWFASQFGGMASLAFNESSVLRLDGVLNPVAFRQALERVWQRHESLRFSFAADGSSQRFNAEVPLPFAELDHAEPSATAEARFDAFCEQQIRQPFDLTKPPLVRFTLVRLDECRHALHVITHHLVMDGWSLAVFVGELAACYNALASGREPELAPAASFRRYVIDARARRMGGATATCLDYWRQVYAAPVAALRLPADRPAPKQPDYAAATARHEFAPALSDALRTTARQRGVSLYSLLLSGLGVLLARLSGQHDFAVAVPFAGLALAGDEALMGDGVSGLPLRLRVEPEWPLGELVSRTHAALLDAAAHQDTTLTAIQRMLGLRATSGEAALTGVEFTLLPRAASVAFEGLTHALRECPRAALDWDMSFNFSDTGETLALSLHYATARYDASTVRRWIGFYEALLHDITGLGDTPAAISGTVADIDLLGASGRAEVLQAWNATAMPYDREQGVTALIEAQMRRAPQRIAVECGGRAMDCAALDQATHALAAALGRRGIGRGELVGVCVPRSLEMLIAVLGVLRSGAAYVPLDPEFPAERLQHMAEHSGLRHVLVTSAELLLPAVAMGRTLLDVNTLVAEPADGVELPLVRGDDLAYVLYTSGSTGQPKGVGITHRNLVNFLLGMSREPGFGPDDVLCAVTTLSFDIAGMELYLPLVVGARLVIATEEERHEPQLLWDLMERGGCNVLQTTPSLLRLLMDTGRDDAVRDLRLFVGGEALPLEVANSLAGRCREFWNLYGPTETTIWSTVARIEPGITVAPLGKPIANTRIYVLDPHGQPVLPGLIGEIWIGGDGVADGYLHRPDLTAERFLPDPFVGGAARMYRTGDLGTWRDGVLHFHGRADNQIKIRGYRIEPGDIEAATDGYPSVRECVVIAHRFGDNDLRLVLYAVVGGDRANMARSLREHLRTRLPAYMLPQHIELLDALPKTPNGKIDRKALPEPSAVDFMAHAGQVETPASPFSNQREAYLAEIWRDLVGARDVRSSDNFFDVGGHSLLAVEFVTRVQRETGVRINLLDVAASTLASLALELPEMGAAPSRQNVSLGARLRRFFGLG</sequence>
<dbReference type="SUPFAM" id="SSF47336">
    <property type="entry name" value="ACP-like"/>
    <property type="match status" value="2"/>
</dbReference>
<organism evidence="4 5">
    <name type="scientific">Rhodanobacter lycopersici</name>
    <dbReference type="NCBI Taxonomy" id="3162487"/>
    <lineage>
        <taxon>Bacteria</taxon>
        <taxon>Pseudomonadati</taxon>
        <taxon>Pseudomonadota</taxon>
        <taxon>Gammaproteobacteria</taxon>
        <taxon>Lysobacterales</taxon>
        <taxon>Rhodanobacteraceae</taxon>
        <taxon>Rhodanobacter</taxon>
    </lineage>
</organism>
<dbReference type="PROSITE" id="PS00455">
    <property type="entry name" value="AMP_BINDING"/>
    <property type="match status" value="2"/>
</dbReference>
<evidence type="ECO:0000313" key="4">
    <source>
        <dbReference type="EMBL" id="MEW9573377.1"/>
    </source>
</evidence>
<dbReference type="InterPro" id="IPR010071">
    <property type="entry name" value="AA_adenyl_dom"/>
</dbReference>
<dbReference type="InterPro" id="IPR009081">
    <property type="entry name" value="PP-bd_ACP"/>
</dbReference>
<dbReference type="Gene3D" id="3.40.50.12780">
    <property type="entry name" value="N-terminal domain of ligase-like"/>
    <property type="match status" value="2"/>
</dbReference>
<feature type="domain" description="Carrier" evidence="3">
    <location>
        <begin position="1589"/>
        <end position="1673"/>
    </location>
</feature>
<dbReference type="EMBL" id="JBFOHK010000005">
    <property type="protein sequence ID" value="MEW9573377.1"/>
    <property type="molecule type" value="Genomic_DNA"/>
</dbReference>
<dbReference type="SUPFAM" id="SSF56801">
    <property type="entry name" value="Acetyl-CoA synthetase-like"/>
    <property type="match status" value="2"/>
</dbReference>
<accession>A0ABV3QJC0</accession>
<dbReference type="NCBIfam" id="NF003417">
    <property type="entry name" value="PRK04813.1"/>
    <property type="match status" value="2"/>
</dbReference>
<keyword evidence="2" id="KW-0597">Phosphoprotein</keyword>
<dbReference type="Pfam" id="PF00550">
    <property type="entry name" value="PP-binding"/>
    <property type="match status" value="2"/>
</dbReference>
<evidence type="ECO:0000313" key="5">
    <source>
        <dbReference type="Proteomes" id="UP001556220"/>
    </source>
</evidence>
<dbReference type="InterPro" id="IPR020806">
    <property type="entry name" value="PKS_PP-bd"/>
</dbReference>
<dbReference type="Gene3D" id="1.10.1200.10">
    <property type="entry name" value="ACP-like"/>
    <property type="match status" value="2"/>
</dbReference>